<sequence length="292" mass="32911">MVTHIPRHEYPPSLAGDIDTAAGLQGLAKRADEMLERIERSDMSRRRVFDTTLILAETRCKLDPDAEEFETWEAWVTAMQLGSARFAMATAAEGSTVTCRIKEKEWRLPATGPLPHVNASSWVKAFYLALICRENERLEELARVPVSLLRESGATFDEYIYSWVETLQCFWLGQEGVSTHLVAAVDGTGPDSAQHADQELMSFVLYPPIILFYRYLRGDHAQFNDALVDAIKWHRSYWSGEDDRAMSSEGYVALGPLAIACLARDRGFPIEVESEYLPKALLNFTWAGEIDT</sequence>
<dbReference type="InterPro" id="IPR029074">
    <property type="entry name" value="Imm49"/>
</dbReference>
<evidence type="ECO:0000313" key="1">
    <source>
        <dbReference type="EMBL" id="MFH8551513.1"/>
    </source>
</evidence>
<name>A0ABW7R2L6_9ACTN</name>
<accession>A0ABW7R2L6</accession>
<protein>
    <submittedName>
        <fullName evidence="1">Immunity 49 family protein</fullName>
    </submittedName>
</protein>
<proteinExistence type="predicted"/>
<dbReference type="RefSeq" id="WP_397718472.1">
    <property type="nucleotide sequence ID" value="NZ_JBIRGN010000012.1"/>
</dbReference>
<dbReference type="Pfam" id="PF15575">
    <property type="entry name" value="Imm49"/>
    <property type="match status" value="1"/>
</dbReference>
<reference evidence="1 2" key="1">
    <citation type="submission" date="2024-10" db="EMBL/GenBank/DDBJ databases">
        <title>The Natural Products Discovery Center: Release of the First 8490 Sequenced Strains for Exploring Actinobacteria Biosynthetic Diversity.</title>
        <authorList>
            <person name="Kalkreuter E."/>
            <person name="Kautsar S.A."/>
            <person name="Yang D."/>
            <person name="Bader C.D."/>
            <person name="Teijaro C.N."/>
            <person name="Fluegel L."/>
            <person name="Davis C.M."/>
            <person name="Simpson J.R."/>
            <person name="Lauterbach L."/>
            <person name="Steele A.D."/>
            <person name="Gui C."/>
            <person name="Meng S."/>
            <person name="Li G."/>
            <person name="Viehrig K."/>
            <person name="Ye F."/>
            <person name="Su P."/>
            <person name="Kiefer A.F."/>
            <person name="Nichols A."/>
            <person name="Cepeda A.J."/>
            <person name="Yan W."/>
            <person name="Fan B."/>
            <person name="Jiang Y."/>
            <person name="Adhikari A."/>
            <person name="Zheng C.-J."/>
            <person name="Schuster L."/>
            <person name="Cowan T.M."/>
            <person name="Smanski M.J."/>
            <person name="Chevrette M.G."/>
            <person name="De Carvalho L.P.S."/>
            <person name="Shen B."/>
        </authorList>
    </citation>
    <scope>NUCLEOTIDE SEQUENCE [LARGE SCALE GENOMIC DNA]</scope>
    <source>
        <strain evidence="1 2">NPDC017990</strain>
    </source>
</reference>
<dbReference type="EMBL" id="JBIRGQ010000012">
    <property type="protein sequence ID" value="MFH8551513.1"/>
    <property type="molecule type" value="Genomic_DNA"/>
</dbReference>
<evidence type="ECO:0000313" key="2">
    <source>
        <dbReference type="Proteomes" id="UP001610818"/>
    </source>
</evidence>
<gene>
    <name evidence="1" type="ORF">ACH4F9_41700</name>
</gene>
<comment type="caution">
    <text evidence="1">The sequence shown here is derived from an EMBL/GenBank/DDBJ whole genome shotgun (WGS) entry which is preliminary data.</text>
</comment>
<dbReference type="Proteomes" id="UP001610818">
    <property type="component" value="Unassembled WGS sequence"/>
</dbReference>
<organism evidence="1 2">
    <name type="scientific">Streptomyces longisporoflavus</name>
    <dbReference type="NCBI Taxonomy" id="28044"/>
    <lineage>
        <taxon>Bacteria</taxon>
        <taxon>Bacillati</taxon>
        <taxon>Actinomycetota</taxon>
        <taxon>Actinomycetes</taxon>
        <taxon>Kitasatosporales</taxon>
        <taxon>Streptomycetaceae</taxon>
        <taxon>Streptomyces</taxon>
    </lineage>
</organism>
<keyword evidence="2" id="KW-1185">Reference proteome</keyword>